<dbReference type="NCBIfam" id="NF037974">
    <property type="entry name" value="SslE_AcfD_Zn_LP"/>
    <property type="match status" value="1"/>
</dbReference>
<accession>A0A1E5BWN6</accession>
<evidence type="ECO:0000256" key="1">
    <source>
        <dbReference type="SAM" id="MobiDB-lite"/>
    </source>
</evidence>
<dbReference type="RefSeq" id="WP_016958833.1">
    <property type="nucleotide sequence ID" value="NZ_AJWN02000107.1"/>
</dbReference>
<dbReference type="PROSITE" id="PS51723">
    <property type="entry name" value="PEPTIDASE_M60"/>
    <property type="match status" value="1"/>
</dbReference>
<comment type="caution">
    <text evidence="3">The sequence shown here is derived from an EMBL/GenBank/DDBJ whole genome shotgun (WGS) entry which is preliminary data.</text>
</comment>
<dbReference type="EMBL" id="AJWN02000107">
    <property type="protein sequence ID" value="OEE57676.1"/>
    <property type="molecule type" value="Genomic_DNA"/>
</dbReference>
<dbReference type="PROSITE" id="PS51257">
    <property type="entry name" value="PROKAR_LIPOPROTEIN"/>
    <property type="match status" value="1"/>
</dbReference>
<dbReference type="InterPro" id="IPR035423">
    <property type="entry name" value="M60-like_N"/>
</dbReference>
<dbReference type="Proteomes" id="UP000095039">
    <property type="component" value="Unassembled WGS sequence"/>
</dbReference>
<dbReference type="SMART" id="SM01276">
    <property type="entry name" value="M60-like"/>
    <property type="match status" value="1"/>
</dbReference>
<protein>
    <submittedName>
        <fullName evidence="3">Accessory colonization factor AcfD</fullName>
    </submittedName>
</protein>
<reference evidence="3 4" key="1">
    <citation type="journal article" date="2012" name="Science">
        <title>Ecological populations of bacteria act as socially cohesive units of antibiotic production and resistance.</title>
        <authorList>
            <person name="Cordero O.X."/>
            <person name="Wildschutte H."/>
            <person name="Kirkup B."/>
            <person name="Proehl S."/>
            <person name="Ngo L."/>
            <person name="Hussain F."/>
            <person name="Le Roux F."/>
            <person name="Mincer T."/>
            <person name="Polz M.F."/>
        </authorList>
    </citation>
    <scope>NUCLEOTIDE SEQUENCE [LARGE SCALE GENOMIC DNA]</scope>
    <source>
        <strain evidence="3 4">FF-454</strain>
    </source>
</reference>
<dbReference type="PANTHER" id="PTHR15730">
    <property type="entry name" value="EXPERIMENTAL AUTOIMMUNE PROSTATITIS ANTIGEN 2-RELATED"/>
    <property type="match status" value="1"/>
</dbReference>
<dbReference type="InterPro" id="IPR051244">
    <property type="entry name" value="TCAF"/>
</dbReference>
<dbReference type="PANTHER" id="PTHR15730:SF5">
    <property type="entry name" value="SI:CH211-210B2.2-RELATED"/>
    <property type="match status" value="1"/>
</dbReference>
<dbReference type="InterPro" id="IPR042279">
    <property type="entry name" value="Pep_M60_3"/>
</dbReference>
<organism evidence="3 4">
    <name type="scientific">Enterovibrio norvegicus FF-454</name>
    <dbReference type="NCBI Taxonomy" id="1185651"/>
    <lineage>
        <taxon>Bacteria</taxon>
        <taxon>Pseudomonadati</taxon>
        <taxon>Pseudomonadota</taxon>
        <taxon>Gammaproteobacteria</taxon>
        <taxon>Vibrionales</taxon>
        <taxon>Vibrionaceae</taxon>
        <taxon>Enterovibrio</taxon>
    </lineage>
</organism>
<evidence type="ECO:0000259" key="2">
    <source>
        <dbReference type="PROSITE" id="PS51723"/>
    </source>
</evidence>
<name>A0A1E5BWN6_9GAMM</name>
<dbReference type="Pfam" id="PF13322">
    <property type="entry name" value="DUF4092"/>
    <property type="match status" value="1"/>
</dbReference>
<keyword evidence="4" id="KW-1185">Reference proteome</keyword>
<dbReference type="Pfam" id="PF17291">
    <property type="entry name" value="M60-like_N"/>
    <property type="match status" value="1"/>
</dbReference>
<dbReference type="Pfam" id="PF13402">
    <property type="entry name" value="Peptidase_M60"/>
    <property type="match status" value="1"/>
</dbReference>
<feature type="domain" description="Peptidase M60" evidence="2">
    <location>
        <begin position="1076"/>
        <end position="1377"/>
    </location>
</feature>
<evidence type="ECO:0000313" key="4">
    <source>
        <dbReference type="Proteomes" id="UP000095039"/>
    </source>
</evidence>
<sequence>MHNKKRLSMLIIALLAGCNSESSIPLQPDVDVETPAPVLPEEGTDGSPDIGMPDPIIAGEFSLDGTKVFGASVTCNGEHANAFEFSQNDAVVCEYNGTVLASFSHIFDEQPSGTREAIVRHRLSLKSANEFANSPDKLRNAQVLITSVAPIHGNQIDFPSMTTQDELAFSSTYNNDLSLASVDFDKLLEEEPAEENLADKLPSTHVPDVEPEVSEGTSTNLNGSFVSANAEESYQYKPTETILSKAIITDSHGKPVQGLSYFSRSSRGKTNASGEFEFVWGETLSFGIDTFELGGLRANQTRFTLADLGVEQRGRNAEALVHRYATKQGETLSINDTVERVFAQYPNVINEAISLSLNDKDTVLEVGGGQTQTVPAEFEHQFERGIAKQIDDAICGATCHSSALRFNAQPDVRVATDELQNIQEDINKLWGINDAVTQGWKPVDRFHVFADATWFYGSVGTARGQAAVNISNRAFPVMMARNDNNYWIEFGQPKAYDERDLAYITESPTVKPDLAGANTATYGLPFVSIGELGKGKIMVMGNARYNSILVCQDGYSWGGNRQCANGQDSDDMKHFFNNVIRYLTNRNADEQIKVGTNIPHVYFTRAGITLGHQADYVIADDFNVTTEQTQSFDGIDPLDTPLLIINGFDYNGPTGDSYLPPHTANTHSPKLSQDDTTALMEYVSKGGSILVMETLRATNDAGELGRLLDAAGIAFGMGESVVPNGNGPNDGYVDRVRSHREYGHYIIERYAAIDGENGEQPKLPYNIDKQGNVTWDFILNNKPDKKPNLETAYYVEKGEDDKDVAHRAFIREEDHFVRDDNGHIDVSHGEPVIDTKSLRKAINDLLSKFSVEGKRTYQECTDSNYHYEINCLEYRPGNNVPLTGGMSRPIYTKLDLGDKEARAMIKAADLGTNIELLYQHERYFRTSGQQGERLSSVDLNRLYTNMSVWLWNDLDYRYEANLVDELGFEKFTQFLNCYSKDTGAEGTRCPEELGNQLVNMAMIYGADAGEYAGLMNPSYPLNYMEKPLTRLMLGRSFWDYDVKVDIRQFPGEPDGDNTGKDLTFDMSGNTVAYYAGNRQATGQWAVAHNKVTVSVSGNTSPVTFTIGLHDDLTGREKHELALKRPPRMQQSYSLMSSGEFTVPYGGLIYVQGGNSSAVDITFNGTVAAPLFDGNKGEWVNPQHSPAPMGDVVSNSFIYTAPKANMVAANIEGGIAQFSADLDTFAKDLNDFYARDEGINGQHNRAATHSDTSNNRHAFVNDVAISIGAAHSGYPVMNSSFNADSENIPTTPLNDWLIWHEVGHNAAEAPLTVEGATEVANNVLGLYMQQKYLGTMSRVERDIRIAPDFVAAENGHAWGAGGAGERLLMFAQLKEWAETEFDINPWYQGSIPAFYNQETGMNGFNLFKLMHRLTRNRMEEAVSLMGDNKCYQQDLGKSDALMLCASYAAQTDLTAFFEAWNPGVVASILPSVSKPQYAGGVTDQGLATVRALKLPLPTRNPLAIDSVTVGVPAL</sequence>
<evidence type="ECO:0000313" key="3">
    <source>
        <dbReference type="EMBL" id="OEE57676.1"/>
    </source>
</evidence>
<proteinExistence type="predicted"/>
<feature type="region of interest" description="Disordered" evidence="1">
    <location>
        <begin position="202"/>
        <end position="222"/>
    </location>
</feature>
<dbReference type="Gene3D" id="3.40.390.80">
    <property type="entry name" value="Peptidase M60, enhancin-like domain 2"/>
    <property type="match status" value="1"/>
</dbReference>
<gene>
    <name evidence="3" type="ORF">A1OK_17095</name>
</gene>
<dbReference type="InterPro" id="IPR025385">
    <property type="entry name" value="DUF4092"/>
</dbReference>
<dbReference type="InterPro" id="IPR031161">
    <property type="entry name" value="Peptidase_M60_dom"/>
</dbReference>
<dbReference type="Gene3D" id="1.10.390.30">
    <property type="entry name" value="Peptidase M60, enhancin-like domain 3"/>
    <property type="match status" value="1"/>
</dbReference>